<evidence type="ECO:0000313" key="3">
    <source>
        <dbReference type="EMBL" id="SQB27882.1"/>
    </source>
</evidence>
<dbReference type="EMBL" id="FNEG01000004">
    <property type="protein sequence ID" value="SDJ10207.1"/>
    <property type="molecule type" value="Genomic_DNA"/>
</dbReference>
<accession>A0A2X2VAL2</accession>
<dbReference type="RefSeq" id="WP_260543939.1">
    <property type="nucleotide sequence ID" value="NZ_FNEG01000004.1"/>
</dbReference>
<feature type="compositionally biased region" description="Basic and acidic residues" evidence="1">
    <location>
        <begin position="1"/>
        <end position="37"/>
    </location>
</feature>
<proteinExistence type="predicted"/>
<evidence type="ECO:0000256" key="1">
    <source>
        <dbReference type="SAM" id="MobiDB-lite"/>
    </source>
</evidence>
<name>A0A2X2VAL2_CHRJE</name>
<evidence type="ECO:0000313" key="5">
    <source>
        <dbReference type="Proteomes" id="UP000251670"/>
    </source>
</evidence>
<protein>
    <submittedName>
        <fullName evidence="3">Uncharacterized protein</fullName>
    </submittedName>
</protein>
<organism evidence="3 5">
    <name type="scientific">Chryseobacterium jejuense</name>
    <dbReference type="NCBI Taxonomy" id="445960"/>
    <lineage>
        <taxon>Bacteria</taxon>
        <taxon>Pseudomonadati</taxon>
        <taxon>Bacteroidota</taxon>
        <taxon>Flavobacteriia</taxon>
        <taxon>Flavobacteriales</taxon>
        <taxon>Weeksellaceae</taxon>
        <taxon>Chryseobacterium group</taxon>
        <taxon>Chryseobacterium</taxon>
    </lineage>
</organism>
<keyword evidence="4" id="KW-1185">Reference proteome</keyword>
<feature type="region of interest" description="Disordered" evidence="1">
    <location>
        <begin position="1"/>
        <end position="43"/>
    </location>
</feature>
<sequence>MSKEKDGKKKSDKTPPAKSAKEKREDKMNKRRDRENEAQNTSN</sequence>
<evidence type="ECO:0000313" key="2">
    <source>
        <dbReference type="EMBL" id="SDJ10207.1"/>
    </source>
</evidence>
<gene>
    <name evidence="3" type="ORF">NCTC13492_01465</name>
    <name evidence="2" type="ORF">SAMN05421542_2648</name>
</gene>
<dbReference type="STRING" id="445960.SAMN05421542_2648"/>
<reference evidence="2 4" key="1">
    <citation type="submission" date="2016-10" db="EMBL/GenBank/DDBJ databases">
        <authorList>
            <person name="Varghese N."/>
            <person name="Submissions S."/>
        </authorList>
    </citation>
    <scope>NUCLEOTIDE SEQUENCE [LARGE SCALE GENOMIC DNA]</scope>
    <source>
        <strain evidence="2 4">DSM 19299</strain>
    </source>
</reference>
<reference evidence="3 5" key="2">
    <citation type="submission" date="2018-06" db="EMBL/GenBank/DDBJ databases">
        <authorList>
            <consortium name="Pathogen Informatics"/>
            <person name="Doyle S."/>
        </authorList>
    </citation>
    <scope>NUCLEOTIDE SEQUENCE [LARGE SCALE GENOMIC DNA]</scope>
    <source>
        <strain evidence="3 5">NCTC13492</strain>
    </source>
</reference>
<dbReference type="AlphaFoldDB" id="A0A2X2VAL2"/>
<dbReference type="EMBL" id="UAWB01000002">
    <property type="protein sequence ID" value="SQB27882.1"/>
    <property type="molecule type" value="Genomic_DNA"/>
</dbReference>
<dbReference type="Proteomes" id="UP000199426">
    <property type="component" value="Unassembled WGS sequence"/>
</dbReference>
<dbReference type="Proteomes" id="UP000251670">
    <property type="component" value="Unassembled WGS sequence"/>
</dbReference>
<evidence type="ECO:0000313" key="4">
    <source>
        <dbReference type="Proteomes" id="UP000199426"/>
    </source>
</evidence>